<evidence type="ECO:0000313" key="3">
    <source>
        <dbReference type="Proteomes" id="UP000800200"/>
    </source>
</evidence>
<evidence type="ECO:0000259" key="1">
    <source>
        <dbReference type="Pfam" id="PF13936"/>
    </source>
</evidence>
<accession>A0A6A6DHT8</accession>
<dbReference type="Proteomes" id="UP000800200">
    <property type="component" value="Unassembled WGS sequence"/>
</dbReference>
<dbReference type="EMBL" id="ML994687">
    <property type="protein sequence ID" value="KAF2177510.1"/>
    <property type="molecule type" value="Genomic_DNA"/>
</dbReference>
<dbReference type="InterPro" id="IPR025246">
    <property type="entry name" value="IS30-like_HTH"/>
</dbReference>
<keyword evidence="3" id="KW-1185">Reference proteome</keyword>
<name>A0A6A6DHT8_9PEZI</name>
<dbReference type="AlphaFoldDB" id="A0A6A6DHT8"/>
<gene>
    <name evidence="2" type="ORF">K469DRAFT_356589</name>
</gene>
<evidence type="ECO:0000313" key="2">
    <source>
        <dbReference type="EMBL" id="KAF2177510.1"/>
    </source>
</evidence>
<sequence length="128" mass="14795">MLIKITVANPQRQLTHDERLHIQTLRQEGLSIQRIVNRVGVSRSTIHEVIHGATTPTKPRGRHSILDTPTHRRLVFNVTLNVYQQRKPWRQIAQGLGISVLDHALTAAFHMMGYYRRKVHRKPFLTAP</sequence>
<dbReference type="Pfam" id="PF13936">
    <property type="entry name" value="HTH_38"/>
    <property type="match status" value="1"/>
</dbReference>
<feature type="domain" description="Transposase IS30-like HTH" evidence="1">
    <location>
        <begin position="12"/>
        <end position="51"/>
    </location>
</feature>
<reference evidence="2" key="1">
    <citation type="journal article" date="2020" name="Stud. Mycol.">
        <title>101 Dothideomycetes genomes: a test case for predicting lifestyles and emergence of pathogens.</title>
        <authorList>
            <person name="Haridas S."/>
            <person name="Albert R."/>
            <person name="Binder M."/>
            <person name="Bloem J."/>
            <person name="Labutti K."/>
            <person name="Salamov A."/>
            <person name="Andreopoulos B."/>
            <person name="Baker S."/>
            <person name="Barry K."/>
            <person name="Bills G."/>
            <person name="Bluhm B."/>
            <person name="Cannon C."/>
            <person name="Castanera R."/>
            <person name="Culley D."/>
            <person name="Daum C."/>
            <person name="Ezra D."/>
            <person name="Gonzalez J."/>
            <person name="Henrissat B."/>
            <person name="Kuo A."/>
            <person name="Liang C."/>
            <person name="Lipzen A."/>
            <person name="Lutzoni F."/>
            <person name="Magnuson J."/>
            <person name="Mondo S."/>
            <person name="Nolan M."/>
            <person name="Ohm R."/>
            <person name="Pangilinan J."/>
            <person name="Park H.-J."/>
            <person name="Ramirez L."/>
            <person name="Alfaro M."/>
            <person name="Sun H."/>
            <person name="Tritt A."/>
            <person name="Yoshinaga Y."/>
            <person name="Zwiers L.-H."/>
            <person name="Turgeon B."/>
            <person name="Goodwin S."/>
            <person name="Spatafora J."/>
            <person name="Crous P."/>
            <person name="Grigoriev I."/>
        </authorList>
    </citation>
    <scope>NUCLEOTIDE SEQUENCE</scope>
    <source>
        <strain evidence="2">CBS 207.26</strain>
    </source>
</reference>
<dbReference type="OrthoDB" id="5405453at2759"/>
<protein>
    <recommendedName>
        <fullName evidence="1">Transposase IS30-like HTH domain-containing protein</fullName>
    </recommendedName>
</protein>
<dbReference type="Gene3D" id="1.10.10.60">
    <property type="entry name" value="Homeodomain-like"/>
    <property type="match status" value="1"/>
</dbReference>
<organism evidence="2 3">
    <name type="scientific">Zopfia rhizophila CBS 207.26</name>
    <dbReference type="NCBI Taxonomy" id="1314779"/>
    <lineage>
        <taxon>Eukaryota</taxon>
        <taxon>Fungi</taxon>
        <taxon>Dikarya</taxon>
        <taxon>Ascomycota</taxon>
        <taxon>Pezizomycotina</taxon>
        <taxon>Dothideomycetes</taxon>
        <taxon>Dothideomycetes incertae sedis</taxon>
        <taxon>Zopfiaceae</taxon>
        <taxon>Zopfia</taxon>
    </lineage>
</organism>
<proteinExistence type="predicted"/>